<keyword evidence="3" id="KW-0328">Glycosyltransferase</keyword>
<proteinExistence type="predicted"/>
<feature type="domain" description="Glycosyltransferase 2-like" evidence="6">
    <location>
        <begin position="6"/>
        <end position="107"/>
    </location>
</feature>
<evidence type="ECO:0000256" key="4">
    <source>
        <dbReference type="ARBA" id="ARBA00022679"/>
    </source>
</evidence>
<dbReference type="PANTHER" id="PTHR43646">
    <property type="entry name" value="GLYCOSYLTRANSFERASE"/>
    <property type="match status" value="1"/>
</dbReference>
<comment type="caution">
    <text evidence="7">The sequence shown here is derived from an EMBL/GenBank/DDBJ whole genome shotgun (WGS) entry which is preliminary data.</text>
</comment>
<dbReference type="PANTHER" id="PTHR43646:SF2">
    <property type="entry name" value="GLYCOSYLTRANSFERASE 2-LIKE DOMAIN-CONTAINING PROTEIN"/>
    <property type="match status" value="1"/>
</dbReference>
<dbReference type="Gene3D" id="3.90.550.10">
    <property type="entry name" value="Spore Coat Polysaccharide Biosynthesis Protein SpsA, Chain A"/>
    <property type="match status" value="1"/>
</dbReference>
<evidence type="ECO:0000259" key="6">
    <source>
        <dbReference type="Pfam" id="PF00535"/>
    </source>
</evidence>
<evidence type="ECO:0000256" key="5">
    <source>
        <dbReference type="ARBA" id="ARBA00023136"/>
    </source>
</evidence>
<dbReference type="SUPFAM" id="SSF53448">
    <property type="entry name" value="Nucleotide-diphospho-sugar transferases"/>
    <property type="match status" value="1"/>
</dbReference>
<dbReference type="Proteomes" id="UP001208041">
    <property type="component" value="Unassembled WGS sequence"/>
</dbReference>
<keyword evidence="5" id="KW-0472">Membrane</keyword>
<comment type="subcellular location">
    <subcellularLocation>
        <location evidence="1">Cell membrane</location>
    </subcellularLocation>
</comment>
<accession>A0AAE3J2E9</accession>
<evidence type="ECO:0000256" key="3">
    <source>
        <dbReference type="ARBA" id="ARBA00022676"/>
    </source>
</evidence>
<dbReference type="CDD" id="cd02522">
    <property type="entry name" value="GT_2_like_a"/>
    <property type="match status" value="1"/>
</dbReference>
<dbReference type="Pfam" id="PF00535">
    <property type="entry name" value="Glycos_transf_2"/>
    <property type="match status" value="1"/>
</dbReference>
<evidence type="ECO:0000313" key="7">
    <source>
        <dbReference type="EMBL" id="MCV6825001.1"/>
    </source>
</evidence>
<name>A0AAE3J2E9_9RHOB</name>
<organism evidence="7 8">
    <name type="scientific">Halocynthiibacter halioticoli</name>
    <dbReference type="NCBI Taxonomy" id="2986804"/>
    <lineage>
        <taxon>Bacteria</taxon>
        <taxon>Pseudomonadati</taxon>
        <taxon>Pseudomonadota</taxon>
        <taxon>Alphaproteobacteria</taxon>
        <taxon>Rhodobacterales</taxon>
        <taxon>Paracoccaceae</taxon>
        <taxon>Halocynthiibacter</taxon>
    </lineage>
</organism>
<dbReference type="AlphaFoldDB" id="A0AAE3J2E9"/>
<dbReference type="EMBL" id="JAOYFC010000002">
    <property type="protein sequence ID" value="MCV6825001.1"/>
    <property type="molecule type" value="Genomic_DNA"/>
</dbReference>
<dbReference type="GO" id="GO:0005886">
    <property type="term" value="C:plasma membrane"/>
    <property type="evidence" value="ECO:0007669"/>
    <property type="project" value="UniProtKB-SubCell"/>
</dbReference>
<dbReference type="InterPro" id="IPR001173">
    <property type="entry name" value="Glyco_trans_2-like"/>
</dbReference>
<evidence type="ECO:0000256" key="1">
    <source>
        <dbReference type="ARBA" id="ARBA00004236"/>
    </source>
</evidence>
<dbReference type="InterPro" id="IPR026461">
    <property type="entry name" value="Trfase_2_rSAM/seldom_assoc"/>
</dbReference>
<evidence type="ECO:0000313" key="8">
    <source>
        <dbReference type="Proteomes" id="UP001208041"/>
    </source>
</evidence>
<keyword evidence="4" id="KW-0808">Transferase</keyword>
<gene>
    <name evidence="7" type="ORF">OH136_10585</name>
</gene>
<keyword evidence="8" id="KW-1185">Reference proteome</keyword>
<dbReference type="RefSeq" id="WP_263953851.1">
    <property type="nucleotide sequence ID" value="NZ_JAOYFC010000002.1"/>
</dbReference>
<protein>
    <submittedName>
        <fullName evidence="7">TIGR04283 family arsenosugar biosynthesis glycosyltransferase</fullName>
    </submittedName>
</protein>
<dbReference type="GO" id="GO:0016757">
    <property type="term" value="F:glycosyltransferase activity"/>
    <property type="evidence" value="ECO:0007669"/>
    <property type="project" value="UniProtKB-KW"/>
</dbReference>
<evidence type="ECO:0000256" key="2">
    <source>
        <dbReference type="ARBA" id="ARBA00022475"/>
    </source>
</evidence>
<sequence>MRAPLSIVIPTLNSEAGLPDTLASLMEGVAQGIIREVIVSDGGSFDRTLEIARDVGAEIVSGPASRGGQLRRGANAANGEWFLFLHSDTKLAAGWVKAVSSFAARPDQAGYGKLKFAQGGIKAGLIARGANLRSSLMGLPYGDQSLLISKALYEEIGGYRDQPLMEDVAIARALRGRLKPAGCDVETSAERYERDGYTRRVLRNWITLTRYLLGASPETLAKGYSATSSS</sequence>
<reference evidence="7" key="1">
    <citation type="submission" date="2022-10" db="EMBL/GenBank/DDBJ databases">
        <authorList>
            <person name="Yue Y."/>
        </authorList>
    </citation>
    <scope>NUCLEOTIDE SEQUENCE</scope>
    <source>
        <strain evidence="7">Z654</strain>
    </source>
</reference>
<dbReference type="NCBIfam" id="TIGR04283">
    <property type="entry name" value="glyco_like_mftF"/>
    <property type="match status" value="1"/>
</dbReference>
<dbReference type="InterPro" id="IPR029044">
    <property type="entry name" value="Nucleotide-diphossugar_trans"/>
</dbReference>
<keyword evidence="2" id="KW-1003">Cell membrane</keyword>